<proteinExistence type="predicted"/>
<evidence type="ECO:0008006" key="4">
    <source>
        <dbReference type="Google" id="ProtNLM"/>
    </source>
</evidence>
<feature type="compositionally biased region" description="Basic residues" evidence="1">
    <location>
        <begin position="58"/>
        <end position="77"/>
    </location>
</feature>
<sequence length="279" mass="31745">MSYASAAVGDTSGSSGPQRENENEHNVSTKKEKIRYYKSTHAPNYPSRQRSDGPNHASKTRTHHHHRNQHHHHHHHQNPQPRQHPDQTNKPSTTNSFHRPNTANPEPHVYVLTLRLTPSISDPMSSLRTTYFPAHLNRTPAHLTIFHALPDSHIDSIESTLRAVGDSTPAFPVSAGAVFRMRRGVGVRLGDGIGQARTLRGALKREWEGWLSEQDRGGWVPHWTVMNKVDGEERVQEGLEGTKEALGREEVRGMATGLEVWRYDRGRWVWRAEFEFRGE</sequence>
<dbReference type="EMBL" id="ML978066">
    <property type="protein sequence ID" value="KAF2020683.1"/>
    <property type="molecule type" value="Genomic_DNA"/>
</dbReference>
<dbReference type="SUPFAM" id="SSF55144">
    <property type="entry name" value="LigT-like"/>
    <property type="match status" value="1"/>
</dbReference>
<evidence type="ECO:0000313" key="2">
    <source>
        <dbReference type="EMBL" id="KAF2020683.1"/>
    </source>
</evidence>
<evidence type="ECO:0000256" key="1">
    <source>
        <dbReference type="SAM" id="MobiDB-lite"/>
    </source>
</evidence>
<dbReference type="RefSeq" id="XP_033389022.1">
    <property type="nucleotide sequence ID" value="XM_033531470.1"/>
</dbReference>
<feature type="compositionally biased region" description="Basic and acidic residues" evidence="1">
    <location>
        <begin position="19"/>
        <end position="35"/>
    </location>
</feature>
<dbReference type="GeneID" id="54288867"/>
<gene>
    <name evidence="2" type="ORF">BU24DRAFT_456731</name>
</gene>
<dbReference type="InterPro" id="IPR009097">
    <property type="entry name" value="Cyclic_Pdiesterase"/>
</dbReference>
<keyword evidence="3" id="KW-1185">Reference proteome</keyword>
<evidence type="ECO:0000313" key="3">
    <source>
        <dbReference type="Proteomes" id="UP000799778"/>
    </source>
</evidence>
<dbReference type="Proteomes" id="UP000799778">
    <property type="component" value="Unassembled WGS sequence"/>
</dbReference>
<name>A0A6A5Y652_9PLEO</name>
<dbReference type="Gene3D" id="3.90.1140.10">
    <property type="entry name" value="Cyclic phosphodiesterase"/>
    <property type="match status" value="1"/>
</dbReference>
<feature type="region of interest" description="Disordered" evidence="1">
    <location>
        <begin position="1"/>
        <end position="105"/>
    </location>
</feature>
<protein>
    <recommendedName>
        <fullName evidence="4">LigT-like protein</fullName>
    </recommendedName>
</protein>
<organism evidence="2 3">
    <name type="scientific">Aaosphaeria arxii CBS 175.79</name>
    <dbReference type="NCBI Taxonomy" id="1450172"/>
    <lineage>
        <taxon>Eukaryota</taxon>
        <taxon>Fungi</taxon>
        <taxon>Dikarya</taxon>
        <taxon>Ascomycota</taxon>
        <taxon>Pezizomycotina</taxon>
        <taxon>Dothideomycetes</taxon>
        <taxon>Pleosporomycetidae</taxon>
        <taxon>Pleosporales</taxon>
        <taxon>Pleosporales incertae sedis</taxon>
        <taxon>Aaosphaeria</taxon>
    </lineage>
</organism>
<accession>A0A6A5Y652</accession>
<dbReference type="OrthoDB" id="5364416at2759"/>
<reference evidence="2" key="1">
    <citation type="journal article" date="2020" name="Stud. Mycol.">
        <title>101 Dothideomycetes genomes: a test case for predicting lifestyles and emergence of pathogens.</title>
        <authorList>
            <person name="Haridas S."/>
            <person name="Albert R."/>
            <person name="Binder M."/>
            <person name="Bloem J."/>
            <person name="Labutti K."/>
            <person name="Salamov A."/>
            <person name="Andreopoulos B."/>
            <person name="Baker S."/>
            <person name="Barry K."/>
            <person name="Bills G."/>
            <person name="Bluhm B."/>
            <person name="Cannon C."/>
            <person name="Castanera R."/>
            <person name="Culley D."/>
            <person name="Daum C."/>
            <person name="Ezra D."/>
            <person name="Gonzalez J."/>
            <person name="Henrissat B."/>
            <person name="Kuo A."/>
            <person name="Liang C."/>
            <person name="Lipzen A."/>
            <person name="Lutzoni F."/>
            <person name="Magnuson J."/>
            <person name="Mondo S."/>
            <person name="Nolan M."/>
            <person name="Ohm R."/>
            <person name="Pangilinan J."/>
            <person name="Park H.-J."/>
            <person name="Ramirez L."/>
            <person name="Alfaro M."/>
            <person name="Sun H."/>
            <person name="Tritt A."/>
            <person name="Yoshinaga Y."/>
            <person name="Zwiers L.-H."/>
            <person name="Turgeon B."/>
            <person name="Goodwin S."/>
            <person name="Spatafora J."/>
            <person name="Crous P."/>
            <person name="Grigoriev I."/>
        </authorList>
    </citation>
    <scope>NUCLEOTIDE SEQUENCE</scope>
    <source>
        <strain evidence="2">CBS 175.79</strain>
    </source>
</reference>
<feature type="compositionally biased region" description="Polar residues" evidence="1">
    <location>
        <begin position="86"/>
        <end position="104"/>
    </location>
</feature>
<dbReference type="AlphaFoldDB" id="A0A6A5Y652"/>
<dbReference type="Pfam" id="PF13563">
    <property type="entry name" value="2_5_RNA_ligase2"/>
    <property type="match status" value="1"/>
</dbReference>